<dbReference type="InterPro" id="IPR036388">
    <property type="entry name" value="WH-like_DNA-bd_sf"/>
</dbReference>
<dbReference type="RefSeq" id="WP_207347254.1">
    <property type="nucleotide sequence ID" value="NZ_CP076456.1"/>
</dbReference>
<dbReference type="GO" id="GO:0006352">
    <property type="term" value="P:DNA-templated transcription initiation"/>
    <property type="evidence" value="ECO:0007669"/>
    <property type="project" value="InterPro"/>
</dbReference>
<reference evidence="2" key="1">
    <citation type="submission" date="2021-06" db="EMBL/GenBank/DDBJ databases">
        <title>Novel species in genus Arthrobacter.</title>
        <authorList>
            <person name="Zhang G."/>
        </authorList>
    </citation>
    <scope>NUCLEOTIDE SEQUENCE</scope>
    <source>
        <strain evidence="2">Zg-ZUI122</strain>
    </source>
</reference>
<dbReference type="SUPFAM" id="SSF88659">
    <property type="entry name" value="Sigma3 and sigma4 domains of RNA polymerase sigma factors"/>
    <property type="match status" value="1"/>
</dbReference>
<evidence type="ECO:0000313" key="3">
    <source>
        <dbReference type="Proteomes" id="UP000680588"/>
    </source>
</evidence>
<accession>A0A975XL88</accession>
<protein>
    <recommendedName>
        <fullName evidence="1">RNA polymerase sigma-70 region 4 domain-containing protein</fullName>
    </recommendedName>
</protein>
<dbReference type="Proteomes" id="UP000680588">
    <property type="component" value="Chromosome"/>
</dbReference>
<organism evidence="2 3">
    <name type="scientific">Arthrobacter sunyaminii</name>
    <dbReference type="NCBI Taxonomy" id="2816859"/>
    <lineage>
        <taxon>Bacteria</taxon>
        <taxon>Bacillati</taxon>
        <taxon>Actinomycetota</taxon>
        <taxon>Actinomycetes</taxon>
        <taxon>Micrococcales</taxon>
        <taxon>Micrococcaceae</taxon>
        <taxon>Arthrobacter</taxon>
    </lineage>
</organism>
<keyword evidence="3" id="KW-1185">Reference proteome</keyword>
<dbReference type="EMBL" id="CP076456">
    <property type="protein sequence ID" value="QWQ36845.1"/>
    <property type="molecule type" value="Genomic_DNA"/>
</dbReference>
<dbReference type="Gene3D" id="1.10.10.10">
    <property type="entry name" value="Winged helix-like DNA-binding domain superfamily/Winged helix DNA-binding domain"/>
    <property type="match status" value="1"/>
</dbReference>
<feature type="domain" description="RNA polymerase sigma-70 region 4" evidence="1">
    <location>
        <begin position="11"/>
        <end position="51"/>
    </location>
</feature>
<dbReference type="InterPro" id="IPR013324">
    <property type="entry name" value="RNA_pol_sigma_r3/r4-like"/>
</dbReference>
<dbReference type="AlphaFoldDB" id="A0A975XL88"/>
<dbReference type="GO" id="GO:0003700">
    <property type="term" value="F:DNA-binding transcription factor activity"/>
    <property type="evidence" value="ECO:0007669"/>
    <property type="project" value="InterPro"/>
</dbReference>
<sequence length="423" mass="46234">MTQTASAAVPKLTPEERNALMVSRYIHGETLDAIGQDYGVTRERVRQIVSKVGGNLAAESRQKRLEMRQSEAKAMAEEFMAAYGDIARAAAANGATRAETIARLGLIYPELDPELAEATLRESDISFDKRSHETFSKAVLEAGLYFLAGSELRLAPDPQFAAAHLDFDLMAELAGVLEQGTATAEDIATILGIIGAAKRHIAEHPETTITGSRYDDLRDELVPALGWESRRGSTPWPPTRQTLMGRYTYWNSALESVGMAAAKKGRPPGLVKFTDRLYEKAIRDFVAEMHTQGSHPSHQRYADWSADMNLAGHEYPSSSSLRNYFGSWSAALRAAGQEAVSELSSKELIADKEQTAAEPIVGAPASPGEGTVRCEICTHEAWPIVRGLQPEPAEDAKIWPAGCVVTEDMPDWHCMAPDCGWEF</sequence>
<proteinExistence type="predicted"/>
<dbReference type="PRINTS" id="PR00046">
    <property type="entry name" value="SIGMA70FCT"/>
</dbReference>
<name>A0A975XL88_9MICC</name>
<dbReference type="KEGG" id="asun:KG104_03335"/>
<gene>
    <name evidence="2" type="ORF">KG104_03335</name>
</gene>
<dbReference type="Pfam" id="PF04545">
    <property type="entry name" value="Sigma70_r4"/>
    <property type="match status" value="1"/>
</dbReference>
<dbReference type="InterPro" id="IPR000943">
    <property type="entry name" value="RNA_pol_sigma70"/>
</dbReference>
<dbReference type="InterPro" id="IPR007630">
    <property type="entry name" value="RNA_pol_sigma70_r4"/>
</dbReference>
<evidence type="ECO:0000259" key="1">
    <source>
        <dbReference type="Pfam" id="PF04545"/>
    </source>
</evidence>
<evidence type="ECO:0000313" key="2">
    <source>
        <dbReference type="EMBL" id="QWQ36845.1"/>
    </source>
</evidence>